<keyword evidence="3" id="KW-1185">Reference proteome</keyword>
<reference evidence="2 3" key="1">
    <citation type="submission" date="2019-10" db="EMBL/GenBank/DDBJ databases">
        <title>A soil myxobacterium in the family Polyangiaceae.</title>
        <authorList>
            <person name="Li Y."/>
            <person name="Wang J."/>
        </authorList>
    </citation>
    <scope>NUCLEOTIDE SEQUENCE [LARGE SCALE GENOMIC DNA]</scope>
    <source>
        <strain evidence="2 3">DSM 14734</strain>
    </source>
</reference>
<dbReference type="Proteomes" id="UP000440224">
    <property type="component" value="Unassembled WGS sequence"/>
</dbReference>
<accession>A0A6N7PHF5</accession>
<gene>
    <name evidence="2" type="ORF">GF068_04720</name>
</gene>
<name>A0A6N7PHF5_9BACT</name>
<dbReference type="RefSeq" id="WP_153818049.1">
    <property type="nucleotide sequence ID" value="NZ_WJIE01000001.1"/>
</dbReference>
<organism evidence="2 3">
    <name type="scientific">Polyangium spumosum</name>
    <dbReference type="NCBI Taxonomy" id="889282"/>
    <lineage>
        <taxon>Bacteria</taxon>
        <taxon>Pseudomonadati</taxon>
        <taxon>Myxococcota</taxon>
        <taxon>Polyangia</taxon>
        <taxon>Polyangiales</taxon>
        <taxon>Polyangiaceae</taxon>
        <taxon>Polyangium</taxon>
    </lineage>
</organism>
<dbReference type="EMBL" id="WJIE01000001">
    <property type="protein sequence ID" value="MRG91227.1"/>
    <property type="molecule type" value="Genomic_DNA"/>
</dbReference>
<evidence type="ECO:0000256" key="1">
    <source>
        <dbReference type="SAM" id="MobiDB-lite"/>
    </source>
</evidence>
<protein>
    <submittedName>
        <fullName evidence="2">Uncharacterized protein</fullName>
    </submittedName>
</protein>
<proteinExistence type="predicted"/>
<evidence type="ECO:0000313" key="2">
    <source>
        <dbReference type="EMBL" id="MRG91227.1"/>
    </source>
</evidence>
<comment type="caution">
    <text evidence="2">The sequence shown here is derived from an EMBL/GenBank/DDBJ whole genome shotgun (WGS) entry which is preliminary data.</text>
</comment>
<dbReference type="OrthoDB" id="1117601at2"/>
<evidence type="ECO:0000313" key="3">
    <source>
        <dbReference type="Proteomes" id="UP000440224"/>
    </source>
</evidence>
<sequence>MSDLEGRCGSCAAFTRPRDDTRLGRVGDCALEVYPPPVRQTSTCARYRPKGAAAPPPAPRAAGEPRRARSSAIEPRRREADATRPTISGPSLPREIDIDMDIDEFRRVLREVLSEELGLGRSEMGARWQGGELVLKPGKPGTAEKRIPLDTFFHKVVMVRDKLRLLEAKLNAHEGLPDADKVQLQAYITACYGSLTTFNALFAEREDWFVGAGKDDA</sequence>
<dbReference type="AlphaFoldDB" id="A0A6N7PHF5"/>
<feature type="region of interest" description="Disordered" evidence="1">
    <location>
        <begin position="40"/>
        <end position="93"/>
    </location>
</feature>